<accession>A0A6J6DZE3</accession>
<proteinExistence type="predicted"/>
<dbReference type="AlphaFoldDB" id="A0A6J6DZE3"/>
<gene>
    <name evidence="2" type="ORF">UFOPK1572_01285</name>
</gene>
<sequence>MAPLSRAEQIVDASVSVHPYDTEGTTTAGLKTAKDAATTSPGTCPMTEPRLVKYAGPSGAITPLNSPRLGAKPSFS</sequence>
<feature type="region of interest" description="Disordered" evidence="1">
    <location>
        <begin position="21"/>
        <end position="49"/>
    </location>
</feature>
<evidence type="ECO:0000313" key="2">
    <source>
        <dbReference type="EMBL" id="CAB4569471.1"/>
    </source>
</evidence>
<reference evidence="2" key="1">
    <citation type="submission" date="2020-05" db="EMBL/GenBank/DDBJ databases">
        <authorList>
            <person name="Chiriac C."/>
            <person name="Salcher M."/>
            <person name="Ghai R."/>
            <person name="Kavagutti S V."/>
        </authorList>
    </citation>
    <scope>NUCLEOTIDE SEQUENCE</scope>
</reference>
<protein>
    <submittedName>
        <fullName evidence="2">Unannotated protein</fullName>
    </submittedName>
</protein>
<name>A0A6J6DZE3_9ZZZZ</name>
<feature type="region of interest" description="Disordered" evidence="1">
    <location>
        <begin position="57"/>
        <end position="76"/>
    </location>
</feature>
<dbReference type="EMBL" id="CAEZTC010000191">
    <property type="protein sequence ID" value="CAB4569471.1"/>
    <property type="molecule type" value="Genomic_DNA"/>
</dbReference>
<organism evidence="2">
    <name type="scientific">freshwater metagenome</name>
    <dbReference type="NCBI Taxonomy" id="449393"/>
    <lineage>
        <taxon>unclassified sequences</taxon>
        <taxon>metagenomes</taxon>
        <taxon>ecological metagenomes</taxon>
    </lineage>
</organism>
<evidence type="ECO:0000256" key="1">
    <source>
        <dbReference type="SAM" id="MobiDB-lite"/>
    </source>
</evidence>